<dbReference type="InterPro" id="IPR007527">
    <property type="entry name" value="Znf_SWIM"/>
</dbReference>
<keyword evidence="1" id="KW-0863">Zinc-finger</keyword>
<proteinExistence type="predicted"/>
<feature type="compositionally biased region" description="Basic and acidic residues" evidence="2">
    <location>
        <begin position="1"/>
        <end position="10"/>
    </location>
</feature>
<feature type="region of interest" description="Disordered" evidence="2">
    <location>
        <begin position="1"/>
        <end position="25"/>
    </location>
</feature>
<evidence type="ECO:0000256" key="1">
    <source>
        <dbReference type="PROSITE-ProRule" id="PRU00325"/>
    </source>
</evidence>
<sequence length="630" mass="70415">MSDADDRPEPADAPTEAVEPPSHTDVDLAYAGPSRLVGEEGEATVALVGNLRRPAVRFEAALRDPVRFREAMAALYAVVGSDYRYVPKDRTAYLAYRRMRAESAHLGLWEAQRSYFSWLMRNDPTAALILDPVVSVHPDQVFFEVFSKDEGAYAKLGVDLAAFDRDPAAEPSWGTTNVDFSQSLHDGLERLRSYRPTRLSIGREGVAVATEGAGSVLEKTVRVPDSWLRGFLQVQSAAALPRESFSLAPIDLYNALRQLRMHADRKGKRRGIRIELVPGEPPRLVLEPWETVIRSTAAPYGGKAAKVVRVWGRRRLFLLRRFLPLVEEVEVHLLGSGLPSFWVLRAGPIALTLGLTGFTAANWSQAISFDLLLPRKAQETSKELDAVLSHLAEHWKAGAGELLRATKLKWEPLVEALQLGCQQGRIMYDLAADVYRLRPLTDAPLDLSKLEYRNKRERIAHDLVERRGAVAIVSEVRIAAAGLELTGRVEVAEDRREYRPVLLLTDEGQVSKAECTCPLYRRQGLKDGPCAHLVALRLSHAGREALRRRGQTPLEALTAETRSFSRRDDRGEDVYQLALERRRLTIHWGRAGLPMRRQRLTFDSVDDARDAYLSRIAELSGRGFLDASSS</sequence>
<feature type="domain" description="SWIM-type" evidence="3">
    <location>
        <begin position="498"/>
        <end position="541"/>
    </location>
</feature>
<dbReference type="PROSITE" id="PS50966">
    <property type="entry name" value="ZF_SWIM"/>
    <property type="match status" value="1"/>
</dbReference>
<keyword evidence="5" id="KW-1185">Reference proteome</keyword>
<organism evidence="4 5">
    <name type="scientific">Tautonia plasticadhaerens</name>
    <dbReference type="NCBI Taxonomy" id="2527974"/>
    <lineage>
        <taxon>Bacteria</taxon>
        <taxon>Pseudomonadati</taxon>
        <taxon>Planctomycetota</taxon>
        <taxon>Planctomycetia</taxon>
        <taxon>Isosphaerales</taxon>
        <taxon>Isosphaeraceae</taxon>
        <taxon>Tautonia</taxon>
    </lineage>
</organism>
<dbReference type="EMBL" id="CP036426">
    <property type="protein sequence ID" value="QDV34781.1"/>
    <property type="molecule type" value="Genomic_DNA"/>
</dbReference>
<evidence type="ECO:0000313" key="5">
    <source>
        <dbReference type="Proteomes" id="UP000317835"/>
    </source>
</evidence>
<dbReference type="RefSeq" id="WP_145269921.1">
    <property type="nucleotide sequence ID" value="NZ_CP036426.1"/>
</dbReference>
<accession>A0A518H1S4</accession>
<protein>
    <recommendedName>
        <fullName evidence="3">SWIM-type domain-containing protein</fullName>
    </recommendedName>
</protein>
<evidence type="ECO:0000313" key="4">
    <source>
        <dbReference type="EMBL" id="QDV34781.1"/>
    </source>
</evidence>
<dbReference type="AlphaFoldDB" id="A0A518H1S4"/>
<evidence type="ECO:0000256" key="2">
    <source>
        <dbReference type="SAM" id="MobiDB-lite"/>
    </source>
</evidence>
<dbReference type="Proteomes" id="UP000317835">
    <property type="component" value="Chromosome"/>
</dbReference>
<dbReference type="KEGG" id="tpla:ElP_26770"/>
<keyword evidence="1" id="KW-0479">Metal-binding</keyword>
<reference evidence="4 5" key="1">
    <citation type="submission" date="2019-02" db="EMBL/GenBank/DDBJ databases">
        <title>Deep-cultivation of Planctomycetes and their phenomic and genomic characterization uncovers novel biology.</title>
        <authorList>
            <person name="Wiegand S."/>
            <person name="Jogler M."/>
            <person name="Boedeker C."/>
            <person name="Pinto D."/>
            <person name="Vollmers J."/>
            <person name="Rivas-Marin E."/>
            <person name="Kohn T."/>
            <person name="Peeters S.H."/>
            <person name="Heuer A."/>
            <person name="Rast P."/>
            <person name="Oberbeckmann S."/>
            <person name="Bunk B."/>
            <person name="Jeske O."/>
            <person name="Meyerdierks A."/>
            <person name="Storesund J.E."/>
            <person name="Kallscheuer N."/>
            <person name="Luecker S."/>
            <person name="Lage O.M."/>
            <person name="Pohl T."/>
            <person name="Merkel B.J."/>
            <person name="Hornburger P."/>
            <person name="Mueller R.-W."/>
            <person name="Bruemmer F."/>
            <person name="Labrenz M."/>
            <person name="Spormann A.M."/>
            <person name="Op den Camp H."/>
            <person name="Overmann J."/>
            <person name="Amann R."/>
            <person name="Jetten M.S.M."/>
            <person name="Mascher T."/>
            <person name="Medema M.H."/>
            <person name="Devos D.P."/>
            <person name="Kaster A.-K."/>
            <person name="Ovreas L."/>
            <person name="Rohde M."/>
            <person name="Galperin M.Y."/>
            <person name="Jogler C."/>
        </authorList>
    </citation>
    <scope>NUCLEOTIDE SEQUENCE [LARGE SCALE GENOMIC DNA]</scope>
    <source>
        <strain evidence="4 5">ElP</strain>
    </source>
</reference>
<dbReference type="OrthoDB" id="7821105at2"/>
<evidence type="ECO:0000259" key="3">
    <source>
        <dbReference type="PROSITE" id="PS50966"/>
    </source>
</evidence>
<name>A0A518H1S4_9BACT</name>
<dbReference type="GO" id="GO:0008270">
    <property type="term" value="F:zinc ion binding"/>
    <property type="evidence" value="ECO:0007669"/>
    <property type="project" value="UniProtKB-KW"/>
</dbReference>
<gene>
    <name evidence="4" type="ORF">ElP_26770</name>
</gene>
<keyword evidence="1" id="KW-0862">Zinc</keyword>